<dbReference type="Proteomes" id="UP000644115">
    <property type="component" value="Unassembled WGS sequence"/>
</dbReference>
<name>A0A923SKQ6_9FIRM</name>
<dbReference type="Gene3D" id="1.10.1740.10">
    <property type="match status" value="1"/>
</dbReference>
<dbReference type="InterPro" id="IPR036388">
    <property type="entry name" value="WH-like_DNA-bd_sf"/>
</dbReference>
<dbReference type="Pfam" id="PF08281">
    <property type="entry name" value="Sigma70_r4_2"/>
    <property type="match status" value="1"/>
</dbReference>
<reference evidence="8" key="1">
    <citation type="submission" date="2020-08" db="EMBL/GenBank/DDBJ databases">
        <authorList>
            <person name="Liu C."/>
            <person name="Sun Q."/>
        </authorList>
    </citation>
    <scope>NUCLEOTIDE SEQUENCE</scope>
    <source>
        <strain evidence="8">BX16</strain>
    </source>
</reference>
<dbReference type="InterPro" id="IPR014284">
    <property type="entry name" value="RNA_pol_sigma-70_dom"/>
</dbReference>
<dbReference type="NCBIfam" id="TIGR02937">
    <property type="entry name" value="sigma70-ECF"/>
    <property type="match status" value="1"/>
</dbReference>
<evidence type="ECO:0000256" key="3">
    <source>
        <dbReference type="ARBA" id="ARBA00023082"/>
    </source>
</evidence>
<keyword evidence="3" id="KW-0731">Sigma factor</keyword>
<sequence length="179" mass="20675">MVDEAELLQRLRNREQNAINEAIELYTPYLSTVLYHLAGATLPREDAEEIVADVFVILWKNAEYIDLQKGTLRSYLAAVARNAGIKRLKKRREHVPIDDIEVSDPGDFAKESSYHDFVWNAVMSLGEPDHEIFVRRYKFDEKLRDIAKAMGLNVSTVKTRLSRGKRKLREILSDAEEKQ</sequence>
<comment type="similarity">
    <text evidence="1">Belongs to the sigma-70 factor family. ECF subfamily.</text>
</comment>
<dbReference type="SUPFAM" id="SSF88946">
    <property type="entry name" value="Sigma2 domain of RNA polymerase sigma factors"/>
    <property type="match status" value="1"/>
</dbReference>
<keyword evidence="9" id="KW-1185">Reference proteome</keyword>
<evidence type="ECO:0000256" key="5">
    <source>
        <dbReference type="ARBA" id="ARBA00023163"/>
    </source>
</evidence>
<dbReference type="PANTHER" id="PTHR43133:SF8">
    <property type="entry name" value="RNA POLYMERASE SIGMA FACTOR HI_1459-RELATED"/>
    <property type="match status" value="1"/>
</dbReference>
<gene>
    <name evidence="8" type="ORF">H8876_00055</name>
</gene>
<dbReference type="InterPro" id="IPR013324">
    <property type="entry name" value="RNA_pol_sigma_r3/r4-like"/>
</dbReference>
<feature type="domain" description="RNA polymerase sigma factor 70 region 4 type 2" evidence="7">
    <location>
        <begin position="120"/>
        <end position="168"/>
    </location>
</feature>
<accession>A0A923SKQ6</accession>
<proteinExistence type="inferred from homology"/>
<dbReference type="InterPro" id="IPR013325">
    <property type="entry name" value="RNA_pol_sigma_r2"/>
</dbReference>
<dbReference type="GO" id="GO:0003677">
    <property type="term" value="F:DNA binding"/>
    <property type="evidence" value="ECO:0007669"/>
    <property type="project" value="UniProtKB-KW"/>
</dbReference>
<evidence type="ECO:0000313" key="9">
    <source>
        <dbReference type="Proteomes" id="UP000644115"/>
    </source>
</evidence>
<dbReference type="Pfam" id="PF04542">
    <property type="entry name" value="Sigma70_r2"/>
    <property type="match status" value="1"/>
</dbReference>
<evidence type="ECO:0000259" key="6">
    <source>
        <dbReference type="Pfam" id="PF04542"/>
    </source>
</evidence>
<dbReference type="PANTHER" id="PTHR43133">
    <property type="entry name" value="RNA POLYMERASE ECF-TYPE SIGMA FACTO"/>
    <property type="match status" value="1"/>
</dbReference>
<dbReference type="RefSeq" id="WP_249286041.1">
    <property type="nucleotide sequence ID" value="NZ_JACRWC010000001.1"/>
</dbReference>
<dbReference type="InterPro" id="IPR039425">
    <property type="entry name" value="RNA_pol_sigma-70-like"/>
</dbReference>
<dbReference type="EMBL" id="JACRWC010000001">
    <property type="protein sequence ID" value="MBC5998418.1"/>
    <property type="molecule type" value="Genomic_DNA"/>
</dbReference>
<evidence type="ECO:0000256" key="2">
    <source>
        <dbReference type="ARBA" id="ARBA00023015"/>
    </source>
</evidence>
<keyword evidence="5" id="KW-0804">Transcription</keyword>
<keyword evidence="4" id="KW-0238">DNA-binding</keyword>
<evidence type="ECO:0000256" key="1">
    <source>
        <dbReference type="ARBA" id="ARBA00010641"/>
    </source>
</evidence>
<keyword evidence="2" id="KW-0805">Transcription regulation</keyword>
<dbReference type="AlphaFoldDB" id="A0A923SKQ6"/>
<evidence type="ECO:0000259" key="7">
    <source>
        <dbReference type="Pfam" id="PF08281"/>
    </source>
</evidence>
<dbReference type="Gene3D" id="1.10.10.10">
    <property type="entry name" value="Winged helix-like DNA-binding domain superfamily/Winged helix DNA-binding domain"/>
    <property type="match status" value="1"/>
</dbReference>
<evidence type="ECO:0000256" key="4">
    <source>
        <dbReference type="ARBA" id="ARBA00023125"/>
    </source>
</evidence>
<evidence type="ECO:0000313" key="8">
    <source>
        <dbReference type="EMBL" id="MBC5998418.1"/>
    </source>
</evidence>
<dbReference type="GO" id="GO:0006352">
    <property type="term" value="P:DNA-templated transcription initiation"/>
    <property type="evidence" value="ECO:0007669"/>
    <property type="project" value="InterPro"/>
</dbReference>
<organism evidence="8 9">
    <name type="scientific">Lentihominibacter faecis</name>
    <dbReference type="NCBI Taxonomy" id="2764712"/>
    <lineage>
        <taxon>Bacteria</taxon>
        <taxon>Bacillati</taxon>
        <taxon>Bacillota</taxon>
        <taxon>Clostridia</taxon>
        <taxon>Peptostreptococcales</taxon>
        <taxon>Anaerovoracaceae</taxon>
        <taxon>Lentihominibacter</taxon>
    </lineage>
</organism>
<dbReference type="InterPro" id="IPR013249">
    <property type="entry name" value="RNA_pol_sigma70_r4_t2"/>
</dbReference>
<feature type="domain" description="RNA polymerase sigma-70 region 2" evidence="6">
    <location>
        <begin position="26"/>
        <end position="92"/>
    </location>
</feature>
<dbReference type="SUPFAM" id="SSF88659">
    <property type="entry name" value="Sigma3 and sigma4 domains of RNA polymerase sigma factors"/>
    <property type="match status" value="1"/>
</dbReference>
<comment type="caution">
    <text evidence="8">The sequence shown here is derived from an EMBL/GenBank/DDBJ whole genome shotgun (WGS) entry which is preliminary data.</text>
</comment>
<dbReference type="GO" id="GO:0016987">
    <property type="term" value="F:sigma factor activity"/>
    <property type="evidence" value="ECO:0007669"/>
    <property type="project" value="UniProtKB-KW"/>
</dbReference>
<protein>
    <submittedName>
        <fullName evidence="8">Sigma-70 family RNA polymerase sigma factor</fullName>
    </submittedName>
</protein>
<dbReference type="InterPro" id="IPR007627">
    <property type="entry name" value="RNA_pol_sigma70_r2"/>
</dbReference>